<organism evidence="1 2">
    <name type="scientific">Malus domestica</name>
    <name type="common">Apple</name>
    <name type="synonym">Pyrus malus</name>
    <dbReference type="NCBI Taxonomy" id="3750"/>
    <lineage>
        <taxon>Eukaryota</taxon>
        <taxon>Viridiplantae</taxon>
        <taxon>Streptophyta</taxon>
        <taxon>Embryophyta</taxon>
        <taxon>Tracheophyta</taxon>
        <taxon>Spermatophyta</taxon>
        <taxon>Magnoliopsida</taxon>
        <taxon>eudicotyledons</taxon>
        <taxon>Gunneridae</taxon>
        <taxon>Pentapetalae</taxon>
        <taxon>rosids</taxon>
        <taxon>fabids</taxon>
        <taxon>Rosales</taxon>
        <taxon>Rosaceae</taxon>
        <taxon>Amygdaloideae</taxon>
        <taxon>Maleae</taxon>
        <taxon>Malus</taxon>
    </lineage>
</organism>
<protein>
    <submittedName>
        <fullName evidence="1">Uncharacterized protein</fullName>
    </submittedName>
</protein>
<sequence length="137" mass="16238">MGMKKKCNGSPILCQEIRPVQELWVLNTRFKSIQRRCKPCLKGLSLITRIHSHRRADIKDSTTFKYSVNKHQVTHYLILPDDAIKDWLTLQEQVTLHSELIRSNFNYSWIHTFLHSSQYALNHPFITTKFIITFIRI</sequence>
<dbReference type="AlphaFoldDB" id="A0A498IQM9"/>
<evidence type="ECO:0000313" key="1">
    <source>
        <dbReference type="EMBL" id="RXH85636.1"/>
    </source>
</evidence>
<proteinExistence type="predicted"/>
<keyword evidence="2" id="KW-1185">Reference proteome</keyword>
<accession>A0A498IQM9</accession>
<dbReference type="EMBL" id="RDQH01000336">
    <property type="protein sequence ID" value="RXH85636.1"/>
    <property type="molecule type" value="Genomic_DNA"/>
</dbReference>
<gene>
    <name evidence="1" type="ORF">DVH24_009457</name>
</gene>
<dbReference type="Proteomes" id="UP000290289">
    <property type="component" value="Chromosome 10"/>
</dbReference>
<name>A0A498IQM9_MALDO</name>
<evidence type="ECO:0000313" key="2">
    <source>
        <dbReference type="Proteomes" id="UP000290289"/>
    </source>
</evidence>
<reference evidence="1 2" key="1">
    <citation type="submission" date="2018-10" db="EMBL/GenBank/DDBJ databases">
        <title>A high-quality apple genome assembly.</title>
        <authorList>
            <person name="Hu J."/>
        </authorList>
    </citation>
    <scope>NUCLEOTIDE SEQUENCE [LARGE SCALE GENOMIC DNA]</scope>
    <source>
        <strain evidence="2">cv. HFTH1</strain>
        <tissue evidence="1">Young leaf</tissue>
    </source>
</reference>
<comment type="caution">
    <text evidence="1">The sequence shown here is derived from an EMBL/GenBank/DDBJ whole genome shotgun (WGS) entry which is preliminary data.</text>
</comment>